<evidence type="ECO:0000256" key="1">
    <source>
        <dbReference type="SAM" id="MobiDB-lite"/>
    </source>
</evidence>
<gene>
    <name evidence="3" type="ORF">IAB46_09720</name>
</gene>
<feature type="domain" description="N-acetyltransferase" evidence="2">
    <location>
        <begin position="1"/>
        <end position="139"/>
    </location>
</feature>
<dbReference type="PROSITE" id="PS51186">
    <property type="entry name" value="GNAT"/>
    <property type="match status" value="1"/>
</dbReference>
<sequence>MILGAFWNKYRPGCNEHFIVHKLRESDAYLPQLSRIAVVDGEIAGGIYYSKALLENDTATKEILLFGPLCVAPKWQGRGIGRMLLEETLELARKAGYEGVVITGEPDYYPRLGFKTCDQFGITTADGKNFDAFMGIELVPGGLSDFGGRFIEPEVFENISEKENERYTQSFDAPPVQKFPGQWQE</sequence>
<dbReference type="EMBL" id="DVIT01000034">
    <property type="protein sequence ID" value="HIS47807.1"/>
    <property type="molecule type" value="Genomic_DNA"/>
</dbReference>
<proteinExistence type="predicted"/>
<evidence type="ECO:0000259" key="2">
    <source>
        <dbReference type="PROSITE" id="PS51186"/>
    </source>
</evidence>
<dbReference type="Proteomes" id="UP000823927">
    <property type="component" value="Unassembled WGS sequence"/>
</dbReference>
<dbReference type="Gene3D" id="3.40.630.30">
    <property type="match status" value="1"/>
</dbReference>
<dbReference type="InterPro" id="IPR000182">
    <property type="entry name" value="GNAT_dom"/>
</dbReference>
<dbReference type="GO" id="GO:0016747">
    <property type="term" value="F:acyltransferase activity, transferring groups other than amino-acyl groups"/>
    <property type="evidence" value="ECO:0007669"/>
    <property type="project" value="InterPro"/>
</dbReference>
<accession>A0A9D1F607</accession>
<dbReference type="SUPFAM" id="SSF55729">
    <property type="entry name" value="Acyl-CoA N-acyltransferases (Nat)"/>
    <property type="match status" value="1"/>
</dbReference>
<dbReference type="AlphaFoldDB" id="A0A9D1F607"/>
<reference evidence="3" key="1">
    <citation type="submission" date="2020-10" db="EMBL/GenBank/DDBJ databases">
        <authorList>
            <person name="Gilroy R."/>
        </authorList>
    </citation>
    <scope>NUCLEOTIDE SEQUENCE</scope>
    <source>
        <strain evidence="3">CHK178-757</strain>
    </source>
</reference>
<dbReference type="Pfam" id="PF13508">
    <property type="entry name" value="Acetyltransf_7"/>
    <property type="match status" value="1"/>
</dbReference>
<protein>
    <submittedName>
        <fullName evidence="3">N-acetyltransferase</fullName>
    </submittedName>
</protein>
<comment type="caution">
    <text evidence="3">The sequence shown here is derived from an EMBL/GenBank/DDBJ whole genome shotgun (WGS) entry which is preliminary data.</text>
</comment>
<feature type="region of interest" description="Disordered" evidence="1">
    <location>
        <begin position="165"/>
        <end position="185"/>
    </location>
</feature>
<reference evidence="3" key="2">
    <citation type="journal article" date="2021" name="PeerJ">
        <title>Extensive microbial diversity within the chicken gut microbiome revealed by metagenomics and culture.</title>
        <authorList>
            <person name="Gilroy R."/>
            <person name="Ravi A."/>
            <person name="Getino M."/>
            <person name="Pursley I."/>
            <person name="Horton D.L."/>
            <person name="Alikhan N.F."/>
            <person name="Baker D."/>
            <person name="Gharbi K."/>
            <person name="Hall N."/>
            <person name="Watson M."/>
            <person name="Adriaenssens E.M."/>
            <person name="Foster-Nyarko E."/>
            <person name="Jarju S."/>
            <person name="Secka A."/>
            <person name="Antonio M."/>
            <person name="Oren A."/>
            <person name="Chaudhuri R.R."/>
            <person name="La Ragione R."/>
            <person name="Hildebrand F."/>
            <person name="Pallen M.J."/>
        </authorList>
    </citation>
    <scope>NUCLEOTIDE SEQUENCE</scope>
    <source>
        <strain evidence="3">CHK178-757</strain>
    </source>
</reference>
<dbReference type="CDD" id="cd04301">
    <property type="entry name" value="NAT_SF"/>
    <property type="match status" value="1"/>
</dbReference>
<evidence type="ECO:0000313" key="4">
    <source>
        <dbReference type="Proteomes" id="UP000823927"/>
    </source>
</evidence>
<organism evidence="3 4">
    <name type="scientific">Candidatus Scybalocola faecigallinarum</name>
    <dbReference type="NCBI Taxonomy" id="2840941"/>
    <lineage>
        <taxon>Bacteria</taxon>
        <taxon>Bacillati</taxon>
        <taxon>Bacillota</taxon>
        <taxon>Clostridia</taxon>
        <taxon>Lachnospirales</taxon>
        <taxon>Lachnospiraceae</taxon>
        <taxon>Lachnospiraceae incertae sedis</taxon>
        <taxon>Candidatus Scybalocola (ex Gilroy et al. 2021)</taxon>
    </lineage>
</organism>
<dbReference type="InterPro" id="IPR016181">
    <property type="entry name" value="Acyl_CoA_acyltransferase"/>
</dbReference>
<evidence type="ECO:0000313" key="3">
    <source>
        <dbReference type="EMBL" id="HIS47807.1"/>
    </source>
</evidence>
<name>A0A9D1F607_9FIRM</name>